<dbReference type="InterPro" id="IPR050833">
    <property type="entry name" value="Poly_Biosynth_Transport"/>
</dbReference>
<evidence type="ECO:0008006" key="9">
    <source>
        <dbReference type="Google" id="ProtNLM"/>
    </source>
</evidence>
<keyword evidence="3 6" id="KW-0812">Transmembrane</keyword>
<evidence type="ECO:0000256" key="1">
    <source>
        <dbReference type="ARBA" id="ARBA00004651"/>
    </source>
</evidence>
<keyword evidence="4 6" id="KW-1133">Transmembrane helix</keyword>
<dbReference type="GO" id="GO:0005886">
    <property type="term" value="C:plasma membrane"/>
    <property type="evidence" value="ECO:0007669"/>
    <property type="project" value="UniProtKB-SubCell"/>
</dbReference>
<feature type="transmembrane region" description="Helical" evidence="6">
    <location>
        <begin position="375"/>
        <end position="396"/>
    </location>
</feature>
<protein>
    <recommendedName>
        <fullName evidence="9">Polysaccharide biosynthesis protein</fullName>
    </recommendedName>
</protein>
<evidence type="ECO:0000313" key="8">
    <source>
        <dbReference type="Proteomes" id="UP000255469"/>
    </source>
</evidence>
<evidence type="ECO:0000313" key="7">
    <source>
        <dbReference type="EMBL" id="SUB87061.1"/>
    </source>
</evidence>
<dbReference type="PANTHER" id="PTHR30250">
    <property type="entry name" value="PST FAMILY PREDICTED COLANIC ACID TRANSPORTER"/>
    <property type="match status" value="1"/>
</dbReference>
<organism evidence="7 8">
    <name type="scientific">Prevotella denticola</name>
    <dbReference type="NCBI Taxonomy" id="28129"/>
    <lineage>
        <taxon>Bacteria</taxon>
        <taxon>Pseudomonadati</taxon>
        <taxon>Bacteroidota</taxon>
        <taxon>Bacteroidia</taxon>
        <taxon>Bacteroidales</taxon>
        <taxon>Prevotellaceae</taxon>
        <taxon>Prevotella</taxon>
    </lineage>
</organism>
<feature type="transmembrane region" description="Helical" evidence="6">
    <location>
        <begin position="12"/>
        <end position="29"/>
    </location>
</feature>
<gene>
    <name evidence="7" type="ORF">NCTC13067_00723</name>
</gene>
<dbReference type="AlphaFoldDB" id="A0A379E402"/>
<evidence type="ECO:0000256" key="4">
    <source>
        <dbReference type="ARBA" id="ARBA00022989"/>
    </source>
</evidence>
<feature type="transmembrane region" description="Helical" evidence="6">
    <location>
        <begin position="402"/>
        <end position="422"/>
    </location>
</feature>
<dbReference type="PANTHER" id="PTHR30250:SF26">
    <property type="entry name" value="PSMA PROTEIN"/>
    <property type="match status" value="1"/>
</dbReference>
<dbReference type="EMBL" id="UGTM01000001">
    <property type="protein sequence ID" value="SUB87061.1"/>
    <property type="molecule type" value="Genomic_DNA"/>
</dbReference>
<dbReference type="RefSeq" id="WP_004352119.1">
    <property type="nucleotide sequence ID" value="NZ_CAUVPN010000011.1"/>
</dbReference>
<evidence type="ECO:0000256" key="5">
    <source>
        <dbReference type="ARBA" id="ARBA00023136"/>
    </source>
</evidence>
<feature type="transmembrane region" description="Helical" evidence="6">
    <location>
        <begin position="91"/>
        <end position="112"/>
    </location>
</feature>
<accession>A0A379E402</accession>
<feature type="transmembrane region" description="Helical" evidence="6">
    <location>
        <begin position="311"/>
        <end position="335"/>
    </location>
</feature>
<feature type="transmembrane region" description="Helical" evidence="6">
    <location>
        <begin position="157"/>
        <end position="178"/>
    </location>
</feature>
<evidence type="ECO:0000256" key="3">
    <source>
        <dbReference type="ARBA" id="ARBA00022692"/>
    </source>
</evidence>
<feature type="transmembrane region" description="Helical" evidence="6">
    <location>
        <begin position="124"/>
        <end position="145"/>
    </location>
</feature>
<keyword evidence="2" id="KW-1003">Cell membrane</keyword>
<proteinExistence type="predicted"/>
<feature type="transmembrane region" description="Helical" evidence="6">
    <location>
        <begin position="347"/>
        <end position="368"/>
    </location>
</feature>
<name>A0A379E402_9BACT</name>
<evidence type="ECO:0000256" key="6">
    <source>
        <dbReference type="SAM" id="Phobius"/>
    </source>
</evidence>
<evidence type="ECO:0000256" key="2">
    <source>
        <dbReference type="ARBA" id="ARBA00022475"/>
    </source>
</evidence>
<reference evidence="7 8" key="1">
    <citation type="submission" date="2018-06" db="EMBL/GenBank/DDBJ databases">
        <authorList>
            <consortium name="Pathogen Informatics"/>
            <person name="Doyle S."/>
        </authorList>
    </citation>
    <scope>NUCLEOTIDE SEQUENCE [LARGE SCALE GENOMIC DNA]</scope>
    <source>
        <strain evidence="7 8">NCTC13067</strain>
    </source>
</reference>
<comment type="subcellular location">
    <subcellularLocation>
        <location evidence="1">Cell membrane</location>
        <topology evidence="1">Multi-pass membrane protein</topology>
    </subcellularLocation>
</comment>
<feature type="transmembrane region" description="Helical" evidence="6">
    <location>
        <begin position="184"/>
        <end position="205"/>
    </location>
</feature>
<dbReference type="Proteomes" id="UP000255469">
    <property type="component" value="Unassembled WGS sequence"/>
</dbReference>
<feature type="transmembrane region" description="Helical" evidence="6">
    <location>
        <begin position="434"/>
        <end position="457"/>
    </location>
</feature>
<keyword evidence="5 6" id="KW-0472">Membrane</keyword>
<sequence length="508" mass="57218">MYSNSRIAKNTIFLYLRMLLSLVVSLYTSRVVLQVLGAQDYGLYSVVGGIVIMFGFLNSSMSGATSRFLTYEIGRSDEERLKDTFSSAMEVHLAIALMIFVVAETVGLWLLAYKLNIPEGRMGAAHVVYQTSVLSMMVGVTQVPYNASIIAHEKMDVYAYVEMLNILLKLVIVYVLLIGNLDKLILYAFLILGVSVFIAVIYRVYCIRKFKECHFHAVWRPKVIKPLLTFSGWDLYGNMSGTVQQQGINMIVNHFLGVIVNAACGIATVVNGAVLGFANNIVMAFRPQVIQSYAQGNIPLMSKLMTNASKYCLLLFLMISLPLIAEMPYVLHLWLTDVPDKTVQICRIVLLTNIPGLINSIIIIGIHATGKIKKLSFIGGSLYLFTLLPAYFILHFGSTLENVYWCIFLVMVIMFFSNGAILKHNIPEFPLSSFFIETFKNSIFITIAACFVFYFISKKCPSGFFQLGLSVCLSVLMFGSYTYLFVIEKEIRWKLNEKIKMSIRKWTL</sequence>
<feature type="transmembrane region" description="Helical" evidence="6">
    <location>
        <begin position="463"/>
        <end position="486"/>
    </location>
</feature>